<dbReference type="OrthoDB" id="2148418at2759"/>
<dbReference type="InParanoid" id="A0A2P5F2X8"/>
<organism evidence="1 2">
    <name type="scientific">Trema orientale</name>
    <name type="common">Charcoal tree</name>
    <name type="synonym">Celtis orientalis</name>
    <dbReference type="NCBI Taxonomy" id="63057"/>
    <lineage>
        <taxon>Eukaryota</taxon>
        <taxon>Viridiplantae</taxon>
        <taxon>Streptophyta</taxon>
        <taxon>Embryophyta</taxon>
        <taxon>Tracheophyta</taxon>
        <taxon>Spermatophyta</taxon>
        <taxon>Magnoliopsida</taxon>
        <taxon>eudicotyledons</taxon>
        <taxon>Gunneridae</taxon>
        <taxon>Pentapetalae</taxon>
        <taxon>rosids</taxon>
        <taxon>fabids</taxon>
        <taxon>Rosales</taxon>
        <taxon>Cannabaceae</taxon>
        <taxon>Trema</taxon>
    </lineage>
</organism>
<name>A0A2P5F2X8_TREOI</name>
<sequence length="98" mass="11002">QTPRTAYSLHLRPSLARPSTRIKTVRKLKVLDFEQSQSSRKTQIEKERSLKSLAKSSTIWLNILFQNPGSCRYELAVGGGNGDQIEALAMGRERVFPG</sequence>
<dbReference type="AlphaFoldDB" id="A0A2P5F2X8"/>
<comment type="caution">
    <text evidence="1">The sequence shown here is derived from an EMBL/GenBank/DDBJ whole genome shotgun (WGS) entry which is preliminary data.</text>
</comment>
<gene>
    <name evidence="1" type="ORF">TorRG33x02_121940</name>
</gene>
<evidence type="ECO:0000313" key="2">
    <source>
        <dbReference type="Proteomes" id="UP000237000"/>
    </source>
</evidence>
<dbReference type="Proteomes" id="UP000237000">
    <property type="component" value="Unassembled WGS sequence"/>
</dbReference>
<reference evidence="2" key="1">
    <citation type="submission" date="2016-06" db="EMBL/GenBank/DDBJ databases">
        <title>Parallel loss of symbiosis genes in relatives of nitrogen-fixing non-legume Parasponia.</title>
        <authorList>
            <person name="Van Velzen R."/>
            <person name="Holmer R."/>
            <person name="Bu F."/>
            <person name="Rutten L."/>
            <person name="Van Zeijl A."/>
            <person name="Liu W."/>
            <person name="Santuari L."/>
            <person name="Cao Q."/>
            <person name="Sharma T."/>
            <person name="Shen D."/>
            <person name="Roswanjaya Y."/>
            <person name="Wardhani T."/>
            <person name="Kalhor M.S."/>
            <person name="Jansen J."/>
            <person name="Van den Hoogen J."/>
            <person name="Gungor B."/>
            <person name="Hartog M."/>
            <person name="Hontelez J."/>
            <person name="Verver J."/>
            <person name="Yang W.-C."/>
            <person name="Schijlen E."/>
            <person name="Repin R."/>
            <person name="Schilthuizen M."/>
            <person name="Schranz E."/>
            <person name="Heidstra R."/>
            <person name="Miyata K."/>
            <person name="Fedorova E."/>
            <person name="Kohlen W."/>
            <person name="Bisseling T."/>
            <person name="Smit S."/>
            <person name="Geurts R."/>
        </authorList>
    </citation>
    <scope>NUCLEOTIDE SEQUENCE [LARGE SCALE GENOMIC DNA]</scope>
    <source>
        <strain evidence="2">cv. RG33-2</strain>
    </source>
</reference>
<protein>
    <submittedName>
        <fullName evidence="1">Uncharacterized protein</fullName>
    </submittedName>
</protein>
<accession>A0A2P5F2X8</accession>
<evidence type="ECO:0000313" key="1">
    <source>
        <dbReference type="EMBL" id="PON92122.1"/>
    </source>
</evidence>
<feature type="non-terminal residue" evidence="1">
    <location>
        <position position="1"/>
    </location>
</feature>
<keyword evidence="2" id="KW-1185">Reference proteome</keyword>
<dbReference type="EMBL" id="JXTC01000069">
    <property type="protein sequence ID" value="PON92122.1"/>
    <property type="molecule type" value="Genomic_DNA"/>
</dbReference>
<proteinExistence type="predicted"/>
<dbReference type="STRING" id="63057.A0A2P5F2X8"/>